<dbReference type="NCBIfam" id="TIGR00030">
    <property type="entry name" value="S21p"/>
    <property type="match status" value="1"/>
</dbReference>
<dbReference type="GO" id="GO:0003735">
    <property type="term" value="F:structural constituent of ribosome"/>
    <property type="evidence" value="ECO:0007669"/>
    <property type="project" value="InterPro"/>
</dbReference>
<evidence type="ECO:0000256" key="2">
    <source>
        <dbReference type="ARBA" id="ARBA00022980"/>
    </source>
</evidence>
<feature type="compositionally biased region" description="Basic residues" evidence="5">
    <location>
        <begin position="46"/>
        <end position="60"/>
    </location>
</feature>
<accession>A0A6J4JIR3</accession>
<sequence length="111" mass="11553">MFVSIRDGETQEALLRRFQRSVQNSGLLREVKAKRFFVSNGEKSRIAARKSAARYRRRARKEAGLETGAPPARRGGPGGRGPGGPGGPRGPRPDGASGGGASAPSAAPAQS</sequence>
<reference evidence="6" key="1">
    <citation type="submission" date="2020-02" db="EMBL/GenBank/DDBJ databases">
        <authorList>
            <person name="Meier V. D."/>
        </authorList>
    </citation>
    <scope>NUCLEOTIDE SEQUENCE</scope>
    <source>
        <strain evidence="6">AVDCRST_MAG77</strain>
    </source>
</reference>
<dbReference type="GO" id="GO:0006412">
    <property type="term" value="P:translation"/>
    <property type="evidence" value="ECO:0007669"/>
    <property type="project" value="InterPro"/>
</dbReference>
<evidence type="ECO:0000256" key="5">
    <source>
        <dbReference type="SAM" id="MobiDB-lite"/>
    </source>
</evidence>
<proteinExistence type="inferred from homology"/>
<dbReference type="Pfam" id="PF01165">
    <property type="entry name" value="Ribosomal_S21"/>
    <property type="match status" value="1"/>
</dbReference>
<dbReference type="GO" id="GO:0005840">
    <property type="term" value="C:ribosome"/>
    <property type="evidence" value="ECO:0007669"/>
    <property type="project" value="UniProtKB-KW"/>
</dbReference>
<evidence type="ECO:0000256" key="3">
    <source>
        <dbReference type="ARBA" id="ARBA00023274"/>
    </source>
</evidence>
<gene>
    <name evidence="6" type="ORF">AVDCRST_MAG77-3790</name>
</gene>
<dbReference type="GO" id="GO:1990904">
    <property type="term" value="C:ribonucleoprotein complex"/>
    <property type="evidence" value="ECO:0007669"/>
    <property type="project" value="UniProtKB-KW"/>
</dbReference>
<keyword evidence="3" id="KW-0687">Ribonucleoprotein</keyword>
<feature type="region of interest" description="Disordered" evidence="5">
    <location>
        <begin position="40"/>
        <end position="111"/>
    </location>
</feature>
<name>A0A6J4JIR3_9CHLR</name>
<comment type="similarity">
    <text evidence="1">Belongs to the bacterial ribosomal protein bS21 family.</text>
</comment>
<dbReference type="AlphaFoldDB" id="A0A6J4JIR3"/>
<feature type="compositionally biased region" description="Gly residues" evidence="5">
    <location>
        <begin position="75"/>
        <end position="89"/>
    </location>
</feature>
<dbReference type="InterPro" id="IPR038380">
    <property type="entry name" value="Ribosomal_bS21_sf"/>
</dbReference>
<dbReference type="Gene3D" id="1.20.5.1150">
    <property type="entry name" value="Ribosomal protein S8"/>
    <property type="match status" value="1"/>
</dbReference>
<evidence type="ECO:0000256" key="1">
    <source>
        <dbReference type="ARBA" id="ARBA00006640"/>
    </source>
</evidence>
<evidence type="ECO:0000256" key="4">
    <source>
        <dbReference type="ARBA" id="ARBA00035135"/>
    </source>
</evidence>
<dbReference type="InterPro" id="IPR001911">
    <property type="entry name" value="Ribosomal_bS21"/>
</dbReference>
<dbReference type="EMBL" id="CADCTC010000205">
    <property type="protein sequence ID" value="CAA9280411.1"/>
    <property type="molecule type" value="Genomic_DNA"/>
</dbReference>
<keyword evidence="2" id="KW-0689">Ribosomal protein</keyword>
<feature type="compositionally biased region" description="Low complexity" evidence="5">
    <location>
        <begin position="102"/>
        <end position="111"/>
    </location>
</feature>
<protein>
    <recommendedName>
        <fullName evidence="4">Small ribosomal subunit protein bS21</fullName>
    </recommendedName>
</protein>
<evidence type="ECO:0000313" key="6">
    <source>
        <dbReference type="EMBL" id="CAA9280411.1"/>
    </source>
</evidence>
<organism evidence="6">
    <name type="scientific">uncultured Chloroflexota bacterium</name>
    <dbReference type="NCBI Taxonomy" id="166587"/>
    <lineage>
        <taxon>Bacteria</taxon>
        <taxon>Bacillati</taxon>
        <taxon>Chloroflexota</taxon>
        <taxon>environmental samples</taxon>
    </lineage>
</organism>